<keyword evidence="4" id="KW-0067">ATP-binding</keyword>
<dbReference type="Proteomes" id="UP000767392">
    <property type="component" value="Unassembled WGS sequence"/>
</dbReference>
<dbReference type="Gene3D" id="3.40.50.10330">
    <property type="entry name" value="Probable inorganic polyphosphate/atp-NAD kinase, domain 1"/>
    <property type="match status" value="1"/>
</dbReference>
<evidence type="ECO:0000259" key="5">
    <source>
        <dbReference type="PROSITE" id="PS50146"/>
    </source>
</evidence>
<dbReference type="InterPro" id="IPR017438">
    <property type="entry name" value="ATP-NAD_kinase_N"/>
</dbReference>
<accession>A0ABY2YTV0</accession>
<dbReference type="InterPro" id="IPR001206">
    <property type="entry name" value="Diacylglycerol_kinase_cat_dom"/>
</dbReference>
<reference evidence="6 7" key="1">
    <citation type="submission" date="2018-08" db="EMBL/GenBank/DDBJ databases">
        <title>Comparative genomics of wild bee and flower associated Lactobacillus reveals potential adaptation to the bee host.</title>
        <authorList>
            <person name="Vuong H.Q."/>
            <person name="Mcfrederick Q.S."/>
        </authorList>
    </citation>
    <scope>NUCLEOTIDE SEQUENCE [LARGE SCALE GENOMIC DNA]</scope>
    <source>
        <strain evidence="6 7">HV_04</strain>
    </source>
</reference>
<evidence type="ECO:0000313" key="7">
    <source>
        <dbReference type="Proteomes" id="UP000767392"/>
    </source>
</evidence>
<dbReference type="SUPFAM" id="SSF111331">
    <property type="entry name" value="NAD kinase/diacylglycerol kinase-like"/>
    <property type="match status" value="1"/>
</dbReference>
<proteinExistence type="inferred from homology"/>
<organism evidence="6 7">
    <name type="scientific">Apilactobacillus timberlakei</name>
    <dbReference type="NCBI Taxonomy" id="2008380"/>
    <lineage>
        <taxon>Bacteria</taxon>
        <taxon>Bacillati</taxon>
        <taxon>Bacillota</taxon>
        <taxon>Bacilli</taxon>
        <taxon>Lactobacillales</taxon>
        <taxon>Lactobacillaceae</taxon>
        <taxon>Apilactobacillus</taxon>
    </lineage>
</organism>
<dbReference type="InterPro" id="IPR050187">
    <property type="entry name" value="Lipid_Phosphate_FormReg"/>
</dbReference>
<evidence type="ECO:0000256" key="4">
    <source>
        <dbReference type="ARBA" id="ARBA00022840"/>
    </source>
</evidence>
<evidence type="ECO:0000256" key="2">
    <source>
        <dbReference type="ARBA" id="ARBA00005983"/>
    </source>
</evidence>
<sequence>MQNNCLILFKRRILNRIRPFSLNKKGENKLPSDYLIILNPKANNGKAQKNWPKIKNILESNKTNYKLRITRKINHAKSIMHYYLNKWHKENKFPKCIIIIGGDGTINEVLSSVINDKKTPNIPIGILPFGKNNKFVKSNNDNKLDWKENLLNIINNDKFQKISIGSFKENIKQENGIFINQIIIGLDTDPKNGNNKLHRLKHLITLIPMLYNIDSFNTNVKVDSTKYSFKKAIFCSVENKMQNNDKGKSLKLSIIEKRNIFKLIYTILIILIGQNHKSKSIHNFYGNNIHLSIPSLEYGKVDGDNLGSRFYDIDYKTIKYPFII</sequence>
<evidence type="ECO:0000313" key="6">
    <source>
        <dbReference type="EMBL" id="TPR15095.1"/>
    </source>
</evidence>
<keyword evidence="7" id="KW-1185">Reference proteome</keyword>
<evidence type="ECO:0000256" key="1">
    <source>
        <dbReference type="ARBA" id="ARBA00001946"/>
    </source>
</evidence>
<dbReference type="Pfam" id="PF00781">
    <property type="entry name" value="DAGK_cat"/>
    <property type="match status" value="1"/>
</dbReference>
<protein>
    <recommendedName>
        <fullName evidence="5">DAGKc domain-containing protein</fullName>
    </recommendedName>
</protein>
<comment type="cofactor">
    <cofactor evidence="1">
        <name>Mg(2+)</name>
        <dbReference type="ChEBI" id="CHEBI:18420"/>
    </cofactor>
</comment>
<dbReference type="InterPro" id="IPR016064">
    <property type="entry name" value="NAD/diacylglycerol_kinase_sf"/>
</dbReference>
<dbReference type="PANTHER" id="PTHR12358:SF54">
    <property type="entry name" value="SPHINGOSINE KINASE RELATED PROTEIN"/>
    <property type="match status" value="1"/>
</dbReference>
<dbReference type="PANTHER" id="PTHR12358">
    <property type="entry name" value="SPHINGOSINE KINASE"/>
    <property type="match status" value="1"/>
</dbReference>
<name>A0ABY2YTV0_9LACO</name>
<feature type="domain" description="DAGKc" evidence="5">
    <location>
        <begin position="29"/>
        <end position="170"/>
    </location>
</feature>
<evidence type="ECO:0000256" key="3">
    <source>
        <dbReference type="ARBA" id="ARBA00022741"/>
    </source>
</evidence>
<comment type="caution">
    <text evidence="6">The sequence shown here is derived from an EMBL/GenBank/DDBJ whole genome shotgun (WGS) entry which is preliminary data.</text>
</comment>
<dbReference type="PROSITE" id="PS50146">
    <property type="entry name" value="DAGK"/>
    <property type="match status" value="1"/>
</dbReference>
<comment type="similarity">
    <text evidence="2">Belongs to the diacylglycerol/lipid kinase family.</text>
</comment>
<gene>
    <name evidence="6" type="ORF">DY048_02220</name>
</gene>
<dbReference type="EMBL" id="QUAM01000002">
    <property type="protein sequence ID" value="TPR15095.1"/>
    <property type="molecule type" value="Genomic_DNA"/>
</dbReference>
<keyword evidence="3" id="KW-0547">Nucleotide-binding</keyword>
<dbReference type="Gene3D" id="2.60.200.40">
    <property type="match status" value="1"/>
</dbReference>